<comment type="caution">
    <text evidence="4">The sequence shown here is derived from an EMBL/GenBank/DDBJ whole genome shotgun (WGS) entry which is preliminary data.</text>
</comment>
<organism evidence="4 5">
    <name type="scientific">Brachionus calyciflorus</name>
    <dbReference type="NCBI Taxonomy" id="104777"/>
    <lineage>
        <taxon>Eukaryota</taxon>
        <taxon>Metazoa</taxon>
        <taxon>Spiralia</taxon>
        <taxon>Gnathifera</taxon>
        <taxon>Rotifera</taxon>
        <taxon>Eurotatoria</taxon>
        <taxon>Monogononta</taxon>
        <taxon>Pseudotrocha</taxon>
        <taxon>Ploima</taxon>
        <taxon>Brachionidae</taxon>
        <taxon>Brachionus</taxon>
    </lineage>
</organism>
<evidence type="ECO:0000256" key="2">
    <source>
        <dbReference type="ARBA" id="ARBA00023186"/>
    </source>
</evidence>
<evidence type="ECO:0000259" key="3">
    <source>
        <dbReference type="PROSITE" id="PS50076"/>
    </source>
</evidence>
<dbReference type="GO" id="GO:0051259">
    <property type="term" value="P:protein complex oligomerization"/>
    <property type="evidence" value="ECO:0007669"/>
    <property type="project" value="InterPro"/>
</dbReference>
<proteinExistence type="inferred from homology"/>
<dbReference type="InterPro" id="IPR004640">
    <property type="entry name" value="HscB"/>
</dbReference>
<reference evidence="4" key="1">
    <citation type="submission" date="2021-02" db="EMBL/GenBank/DDBJ databases">
        <authorList>
            <person name="Nowell W R."/>
        </authorList>
    </citation>
    <scope>NUCLEOTIDE SEQUENCE</scope>
    <source>
        <strain evidence="4">Ploen Becks lab</strain>
    </source>
</reference>
<dbReference type="InterPro" id="IPR036869">
    <property type="entry name" value="J_dom_sf"/>
</dbReference>
<evidence type="ECO:0000313" key="5">
    <source>
        <dbReference type="Proteomes" id="UP000663879"/>
    </source>
</evidence>
<accession>A0A813VX88</accession>
<evidence type="ECO:0000256" key="1">
    <source>
        <dbReference type="ARBA" id="ARBA00010476"/>
    </source>
</evidence>
<dbReference type="GO" id="GO:0044571">
    <property type="term" value="P:[2Fe-2S] cluster assembly"/>
    <property type="evidence" value="ECO:0007669"/>
    <property type="project" value="InterPro"/>
</dbReference>
<dbReference type="HAMAP" id="MF_00682">
    <property type="entry name" value="HscB"/>
    <property type="match status" value="1"/>
</dbReference>
<name>A0A813VX88_9BILA</name>
<dbReference type="SUPFAM" id="SSF46565">
    <property type="entry name" value="Chaperone J-domain"/>
    <property type="match status" value="1"/>
</dbReference>
<dbReference type="InterPro" id="IPR001623">
    <property type="entry name" value="DnaJ_domain"/>
</dbReference>
<dbReference type="NCBIfam" id="TIGR00714">
    <property type="entry name" value="hscB"/>
    <property type="match status" value="1"/>
</dbReference>
<dbReference type="EMBL" id="CAJNOC010001193">
    <property type="protein sequence ID" value="CAF0843446.1"/>
    <property type="molecule type" value="Genomic_DNA"/>
</dbReference>
<dbReference type="Gene3D" id="1.20.1280.20">
    <property type="entry name" value="HscB, C-terminal domain"/>
    <property type="match status" value="1"/>
</dbReference>
<dbReference type="InterPro" id="IPR009073">
    <property type="entry name" value="HscB_oligo_C"/>
</dbReference>
<dbReference type="Proteomes" id="UP000663879">
    <property type="component" value="Unassembled WGS sequence"/>
</dbReference>
<dbReference type="PANTHER" id="PTHR14021:SF15">
    <property type="entry name" value="IRON-SULFUR CLUSTER CO-CHAPERONE PROTEIN HSCB"/>
    <property type="match status" value="1"/>
</dbReference>
<dbReference type="InterPro" id="IPR036386">
    <property type="entry name" value="HscB_C_sf"/>
</dbReference>
<dbReference type="Pfam" id="PF07743">
    <property type="entry name" value="HSCB_C"/>
    <property type="match status" value="1"/>
</dbReference>
<dbReference type="CDD" id="cd06257">
    <property type="entry name" value="DnaJ"/>
    <property type="match status" value="1"/>
</dbReference>
<dbReference type="GO" id="GO:0005739">
    <property type="term" value="C:mitochondrion"/>
    <property type="evidence" value="ECO:0007669"/>
    <property type="project" value="TreeGrafter"/>
</dbReference>
<dbReference type="SUPFAM" id="SSF47144">
    <property type="entry name" value="HSC20 (HSCB), C-terminal oligomerisation domain"/>
    <property type="match status" value="1"/>
</dbReference>
<dbReference type="GO" id="GO:0001671">
    <property type="term" value="F:ATPase activator activity"/>
    <property type="evidence" value="ECO:0007669"/>
    <property type="project" value="InterPro"/>
</dbReference>
<evidence type="ECO:0000313" key="4">
    <source>
        <dbReference type="EMBL" id="CAF0843446.1"/>
    </source>
</evidence>
<comment type="similarity">
    <text evidence="1">Belongs to the HscB family.</text>
</comment>
<dbReference type="PROSITE" id="PS50076">
    <property type="entry name" value="DNAJ_2"/>
    <property type="match status" value="1"/>
</dbReference>
<dbReference type="SMART" id="SM00271">
    <property type="entry name" value="DnaJ"/>
    <property type="match status" value="1"/>
</dbReference>
<sequence>MVFGRTENLKKLLFISDFNRISLTNYNCWSCKKELTEKESKLQFCPCEINTILPVNNKINYFELFNINMEYNVDVKLLTKNFRQLMKKLHPDLFTLKSDLEKKFSAEQSSLVNKAYDTLKSPIKRGVYMLDLIDPHFNAEAIETHESDAEKRLILMEILELNEIIDEIKQPKEVEELAERLEEIMRPFEDELEDAFSQKNYKKAISVVSKMRYFKNVDERLKDLQLKFNIQNV</sequence>
<dbReference type="AlphaFoldDB" id="A0A813VX88"/>
<dbReference type="PANTHER" id="PTHR14021">
    <property type="entry name" value="IRON-SULFUR CLUSTER CO-CHAPERONE PROTEIN HSCB"/>
    <property type="match status" value="1"/>
</dbReference>
<dbReference type="Pfam" id="PF00226">
    <property type="entry name" value="DnaJ"/>
    <property type="match status" value="1"/>
</dbReference>
<keyword evidence="2" id="KW-0143">Chaperone</keyword>
<protein>
    <recommendedName>
        <fullName evidence="3">J domain-containing protein</fullName>
    </recommendedName>
</protein>
<dbReference type="OrthoDB" id="448954at2759"/>
<keyword evidence="5" id="KW-1185">Reference proteome</keyword>
<gene>
    <name evidence="4" type="ORF">OXX778_LOCUS8577</name>
</gene>
<dbReference type="Gene3D" id="1.10.287.110">
    <property type="entry name" value="DnaJ domain"/>
    <property type="match status" value="1"/>
</dbReference>
<feature type="domain" description="J" evidence="3">
    <location>
        <begin position="60"/>
        <end position="132"/>
    </location>
</feature>
<dbReference type="GO" id="GO:0051087">
    <property type="term" value="F:protein-folding chaperone binding"/>
    <property type="evidence" value="ECO:0007669"/>
    <property type="project" value="InterPro"/>
</dbReference>